<dbReference type="SMART" id="SM00345">
    <property type="entry name" value="HTH_GNTR"/>
    <property type="match status" value="1"/>
</dbReference>
<dbReference type="EMBL" id="JBIYEW010000003">
    <property type="protein sequence ID" value="MFK4638105.1"/>
    <property type="molecule type" value="Genomic_DNA"/>
</dbReference>
<dbReference type="InterPro" id="IPR011711">
    <property type="entry name" value="GntR_C"/>
</dbReference>
<dbReference type="Pfam" id="PF00392">
    <property type="entry name" value="GntR"/>
    <property type="match status" value="1"/>
</dbReference>
<dbReference type="InterPro" id="IPR036390">
    <property type="entry name" value="WH_DNA-bd_sf"/>
</dbReference>
<dbReference type="SUPFAM" id="SSF46785">
    <property type="entry name" value="Winged helix' DNA-binding domain"/>
    <property type="match status" value="1"/>
</dbReference>
<evidence type="ECO:0000313" key="6">
    <source>
        <dbReference type="EMBL" id="MFK4638105.1"/>
    </source>
</evidence>
<organism evidence="6 7">
    <name type="scientific">Paenarthrobacter histidinolovorans</name>
    <dbReference type="NCBI Taxonomy" id="43664"/>
    <lineage>
        <taxon>Bacteria</taxon>
        <taxon>Bacillati</taxon>
        <taxon>Actinomycetota</taxon>
        <taxon>Actinomycetes</taxon>
        <taxon>Micrococcales</taxon>
        <taxon>Micrococcaceae</taxon>
        <taxon>Paenarthrobacter</taxon>
    </lineage>
</organism>
<comment type="caution">
    <text evidence="6">The sequence shown here is derived from an EMBL/GenBank/DDBJ whole genome shotgun (WGS) entry which is preliminary data.</text>
</comment>
<evidence type="ECO:0000256" key="3">
    <source>
        <dbReference type="ARBA" id="ARBA00023163"/>
    </source>
</evidence>
<dbReference type="RefSeq" id="WP_189013994.1">
    <property type="nucleotide sequence ID" value="NZ_BMPM01000001.1"/>
</dbReference>
<dbReference type="Gene3D" id="1.10.10.10">
    <property type="entry name" value="Winged helix-like DNA-binding domain superfamily/Winged helix DNA-binding domain"/>
    <property type="match status" value="1"/>
</dbReference>
<evidence type="ECO:0000259" key="5">
    <source>
        <dbReference type="PROSITE" id="PS50949"/>
    </source>
</evidence>
<dbReference type="PRINTS" id="PR00035">
    <property type="entry name" value="HTHGNTR"/>
</dbReference>
<keyword evidence="2 6" id="KW-0238">DNA-binding</keyword>
<proteinExistence type="predicted"/>
<feature type="domain" description="HTH gntR-type" evidence="5">
    <location>
        <begin position="12"/>
        <end position="79"/>
    </location>
</feature>
<dbReference type="CDD" id="cd07377">
    <property type="entry name" value="WHTH_GntR"/>
    <property type="match status" value="1"/>
</dbReference>
<evidence type="ECO:0000256" key="4">
    <source>
        <dbReference type="SAM" id="MobiDB-lite"/>
    </source>
</evidence>
<dbReference type="SUPFAM" id="SSF48008">
    <property type="entry name" value="GntR ligand-binding domain-like"/>
    <property type="match status" value="1"/>
</dbReference>
<dbReference type="SMART" id="SM00895">
    <property type="entry name" value="FCD"/>
    <property type="match status" value="1"/>
</dbReference>
<evidence type="ECO:0000256" key="1">
    <source>
        <dbReference type="ARBA" id="ARBA00023015"/>
    </source>
</evidence>
<dbReference type="InterPro" id="IPR036388">
    <property type="entry name" value="WH-like_DNA-bd_sf"/>
</dbReference>
<name>A0ABW8N4C8_9MICC</name>
<accession>A0ABW8N4C8</accession>
<dbReference type="InterPro" id="IPR000524">
    <property type="entry name" value="Tscrpt_reg_HTH_GntR"/>
</dbReference>
<dbReference type="PANTHER" id="PTHR43537:SF24">
    <property type="entry name" value="GLUCONATE OPERON TRANSCRIPTIONAL REPRESSOR"/>
    <property type="match status" value="1"/>
</dbReference>
<gene>
    <name evidence="6" type="ORF">ABIA52_000994</name>
</gene>
<dbReference type="PANTHER" id="PTHR43537">
    <property type="entry name" value="TRANSCRIPTIONAL REGULATOR, GNTR FAMILY"/>
    <property type="match status" value="1"/>
</dbReference>
<protein>
    <submittedName>
        <fullName evidence="6">DNA-binding GntR family transcriptional regulator</fullName>
    </submittedName>
</protein>
<keyword evidence="7" id="KW-1185">Reference proteome</keyword>
<dbReference type="GO" id="GO:0003677">
    <property type="term" value="F:DNA binding"/>
    <property type="evidence" value="ECO:0007669"/>
    <property type="project" value="UniProtKB-KW"/>
</dbReference>
<dbReference type="PROSITE" id="PS50949">
    <property type="entry name" value="HTH_GNTR"/>
    <property type="match status" value="1"/>
</dbReference>
<dbReference type="Gene3D" id="1.20.120.530">
    <property type="entry name" value="GntR ligand-binding domain-like"/>
    <property type="match status" value="1"/>
</dbReference>
<sequence>MTEPEQDTPASTSRTTLAYVHIRDRIISGDLPPGTWLRERELSSELNVSRVPVREALLQLEADGFTTVGPRHGALVRQMTIQDVNEVFDIRLSIEVSAASIAARQVADGAATDRLLAVMDLAEDLVESDDEDLRAKTNVAIHDEIFRLTGNELLTSVIRPVANRMRWLFGNVVHQDAAVLCHEHRQLCQAICMGQAELASALAIAHIEHSRAPAISQLEGKLPTRRSRGGQSTKNSSPHEQRRP</sequence>
<dbReference type="Pfam" id="PF07729">
    <property type="entry name" value="FCD"/>
    <property type="match status" value="1"/>
</dbReference>
<feature type="region of interest" description="Disordered" evidence="4">
    <location>
        <begin position="215"/>
        <end position="244"/>
    </location>
</feature>
<dbReference type="InterPro" id="IPR008920">
    <property type="entry name" value="TF_FadR/GntR_C"/>
</dbReference>
<evidence type="ECO:0000256" key="2">
    <source>
        <dbReference type="ARBA" id="ARBA00023125"/>
    </source>
</evidence>
<dbReference type="Proteomes" id="UP001620520">
    <property type="component" value="Unassembled WGS sequence"/>
</dbReference>
<evidence type="ECO:0000313" key="7">
    <source>
        <dbReference type="Proteomes" id="UP001620520"/>
    </source>
</evidence>
<keyword evidence="1" id="KW-0805">Transcription regulation</keyword>
<reference evidence="6 7" key="1">
    <citation type="submission" date="2024-10" db="EMBL/GenBank/DDBJ databases">
        <title>Novel secondary metabolite-producing bacteria for plant disease control.</title>
        <authorList>
            <person name="Chevrette M."/>
        </authorList>
    </citation>
    <scope>NUCLEOTIDE SEQUENCE [LARGE SCALE GENOMIC DNA]</scope>
    <source>
        <strain evidence="6 7">J30 TE3557</strain>
    </source>
</reference>
<keyword evidence="3" id="KW-0804">Transcription</keyword>